<dbReference type="AlphaFoldDB" id="A0A2B7WYG1"/>
<feature type="compositionally biased region" description="Low complexity" evidence="1">
    <location>
        <begin position="1"/>
        <end position="19"/>
    </location>
</feature>
<sequence>MALSAPSAPSPSDTSPSEPQKVPEPTKLSATGRSKLRRRMSFLQYRRRDHPKTSHTSASDSLTEQLRCTSISEGHSKKRVKSEDNTASTTTASPNEVSFNRHKNNHGFPDLPFELVFRAGILILVTSPNGDVSLGMCDEEGGVRQGLSKNG</sequence>
<keyword evidence="3" id="KW-1185">Reference proteome</keyword>
<name>A0A2B7WYG1_9EURO</name>
<comment type="caution">
    <text evidence="2">The sequence shown here is derived from an EMBL/GenBank/DDBJ whole genome shotgun (WGS) entry which is preliminary data.</text>
</comment>
<feature type="region of interest" description="Disordered" evidence="1">
    <location>
        <begin position="1"/>
        <end position="103"/>
    </location>
</feature>
<evidence type="ECO:0000256" key="1">
    <source>
        <dbReference type="SAM" id="MobiDB-lite"/>
    </source>
</evidence>
<accession>A0A2B7WYG1</accession>
<evidence type="ECO:0000313" key="2">
    <source>
        <dbReference type="EMBL" id="PGH01640.1"/>
    </source>
</evidence>
<protein>
    <submittedName>
        <fullName evidence="2">Uncharacterized protein</fullName>
    </submittedName>
</protein>
<proteinExistence type="predicted"/>
<feature type="compositionally biased region" description="Polar residues" evidence="1">
    <location>
        <begin position="85"/>
        <end position="98"/>
    </location>
</feature>
<feature type="compositionally biased region" description="Polar residues" evidence="1">
    <location>
        <begin position="54"/>
        <end position="73"/>
    </location>
</feature>
<organism evidence="2 3">
    <name type="scientific">Blastomyces parvus</name>
    <dbReference type="NCBI Taxonomy" id="2060905"/>
    <lineage>
        <taxon>Eukaryota</taxon>
        <taxon>Fungi</taxon>
        <taxon>Dikarya</taxon>
        <taxon>Ascomycota</taxon>
        <taxon>Pezizomycotina</taxon>
        <taxon>Eurotiomycetes</taxon>
        <taxon>Eurotiomycetidae</taxon>
        <taxon>Onygenales</taxon>
        <taxon>Ajellomycetaceae</taxon>
        <taxon>Blastomyces</taxon>
    </lineage>
</organism>
<dbReference type="OrthoDB" id="4187659at2759"/>
<reference evidence="2 3" key="1">
    <citation type="submission" date="2017-10" db="EMBL/GenBank/DDBJ databases">
        <title>Comparative genomics in systemic dimorphic fungi from Ajellomycetaceae.</title>
        <authorList>
            <person name="Munoz J.F."/>
            <person name="Mcewen J.G."/>
            <person name="Clay O.K."/>
            <person name="Cuomo C.A."/>
        </authorList>
    </citation>
    <scope>NUCLEOTIDE SEQUENCE [LARGE SCALE GENOMIC DNA]</scope>
    <source>
        <strain evidence="2 3">UAMH130</strain>
    </source>
</reference>
<feature type="compositionally biased region" description="Basic residues" evidence="1">
    <location>
        <begin position="34"/>
        <end position="50"/>
    </location>
</feature>
<dbReference type="Proteomes" id="UP000224080">
    <property type="component" value="Unassembled WGS sequence"/>
</dbReference>
<gene>
    <name evidence="2" type="ORF">GX51_05082</name>
</gene>
<dbReference type="EMBL" id="PDNC01000069">
    <property type="protein sequence ID" value="PGH01640.1"/>
    <property type="molecule type" value="Genomic_DNA"/>
</dbReference>
<evidence type="ECO:0000313" key="3">
    <source>
        <dbReference type="Proteomes" id="UP000224080"/>
    </source>
</evidence>